<evidence type="ECO:0000313" key="18">
    <source>
        <dbReference type="Proteomes" id="UP001500631"/>
    </source>
</evidence>
<protein>
    <recommendedName>
        <fullName evidence="15">Putative protein-disulfide oxidoreductase DsbI</fullName>
    </recommendedName>
</protein>
<feature type="transmembrane region" description="Helical" evidence="16">
    <location>
        <begin position="21"/>
        <end position="43"/>
    </location>
</feature>
<dbReference type="Gene3D" id="1.20.1550.10">
    <property type="entry name" value="DsbB-like"/>
    <property type="match status" value="1"/>
</dbReference>
<evidence type="ECO:0000256" key="7">
    <source>
        <dbReference type="ARBA" id="ARBA00022989"/>
    </source>
</evidence>
<evidence type="ECO:0000256" key="2">
    <source>
        <dbReference type="ARBA" id="ARBA00022448"/>
    </source>
</evidence>
<feature type="transmembrane region" description="Helical" evidence="16">
    <location>
        <begin position="55"/>
        <end position="75"/>
    </location>
</feature>
<dbReference type="InterPro" id="IPR003752">
    <property type="entry name" value="DiS_bond_form_DsbB/BdbC"/>
</dbReference>
<evidence type="ECO:0000256" key="11">
    <source>
        <dbReference type="ARBA" id="ARBA00023284"/>
    </source>
</evidence>
<keyword evidence="6" id="KW-0249">Electron transport</keyword>
<keyword evidence="5 16" id="KW-0812">Transmembrane</keyword>
<evidence type="ECO:0000256" key="4">
    <source>
        <dbReference type="ARBA" id="ARBA00022519"/>
    </source>
</evidence>
<dbReference type="Pfam" id="PF02600">
    <property type="entry name" value="DsbB"/>
    <property type="match status" value="1"/>
</dbReference>
<keyword evidence="7 16" id="KW-1133">Transmembrane helix</keyword>
<evidence type="ECO:0000256" key="6">
    <source>
        <dbReference type="ARBA" id="ARBA00022982"/>
    </source>
</evidence>
<keyword evidence="10" id="KW-1015">Disulfide bond</keyword>
<dbReference type="RefSeq" id="WP_077926707.1">
    <property type="nucleotide sequence ID" value="NZ_BAABKE010000001.1"/>
</dbReference>
<keyword evidence="3" id="KW-1003">Cell membrane</keyword>
<keyword evidence="8" id="KW-0560">Oxidoreductase</keyword>
<evidence type="ECO:0000256" key="3">
    <source>
        <dbReference type="ARBA" id="ARBA00022475"/>
    </source>
</evidence>
<keyword evidence="11" id="KW-0676">Redox-active center</keyword>
<dbReference type="Proteomes" id="UP001500631">
    <property type="component" value="Unassembled WGS sequence"/>
</dbReference>
<evidence type="ECO:0000256" key="12">
    <source>
        <dbReference type="ARBA" id="ARBA00037310"/>
    </source>
</evidence>
<evidence type="ECO:0000256" key="13">
    <source>
        <dbReference type="ARBA" id="ARBA00038060"/>
    </source>
</evidence>
<evidence type="ECO:0000313" key="17">
    <source>
        <dbReference type="EMBL" id="GAA5094415.1"/>
    </source>
</evidence>
<accession>A0ABP9MBZ0</accession>
<dbReference type="PANTHER" id="PTHR36570">
    <property type="entry name" value="DISULFIDE BOND FORMATION PROTEIN B"/>
    <property type="match status" value="1"/>
</dbReference>
<dbReference type="EMBL" id="BAABKE010000001">
    <property type="protein sequence ID" value="GAA5094415.1"/>
    <property type="molecule type" value="Genomic_DNA"/>
</dbReference>
<evidence type="ECO:0000256" key="15">
    <source>
        <dbReference type="ARBA" id="ARBA00039389"/>
    </source>
</evidence>
<keyword evidence="4" id="KW-0997">Cell inner membrane</keyword>
<evidence type="ECO:0000256" key="16">
    <source>
        <dbReference type="SAM" id="Phobius"/>
    </source>
</evidence>
<evidence type="ECO:0000256" key="9">
    <source>
        <dbReference type="ARBA" id="ARBA00023136"/>
    </source>
</evidence>
<evidence type="ECO:0000256" key="8">
    <source>
        <dbReference type="ARBA" id="ARBA00023002"/>
    </source>
</evidence>
<evidence type="ECO:0000256" key="1">
    <source>
        <dbReference type="ARBA" id="ARBA00004429"/>
    </source>
</evidence>
<keyword evidence="18" id="KW-1185">Reference proteome</keyword>
<dbReference type="InterPro" id="IPR050183">
    <property type="entry name" value="DsbB"/>
</dbReference>
<dbReference type="SUPFAM" id="SSF158442">
    <property type="entry name" value="DsbB-like"/>
    <property type="match status" value="1"/>
</dbReference>
<reference evidence="18" key="1">
    <citation type="journal article" date="2019" name="Int. J. Syst. Evol. Microbiol.">
        <title>The Global Catalogue of Microorganisms (GCM) 10K type strain sequencing project: providing services to taxonomists for standard genome sequencing and annotation.</title>
        <authorList>
            <consortium name="The Broad Institute Genomics Platform"/>
            <consortium name="The Broad Institute Genome Sequencing Center for Infectious Disease"/>
            <person name="Wu L."/>
            <person name="Ma J."/>
        </authorList>
    </citation>
    <scope>NUCLEOTIDE SEQUENCE [LARGE SCALE GENOMIC DNA]</scope>
    <source>
        <strain evidence="18">JCM 18424</strain>
    </source>
</reference>
<comment type="caution">
    <text evidence="17">The sequence shown here is derived from an EMBL/GenBank/DDBJ whole genome shotgun (WGS) entry which is preliminary data.</text>
</comment>
<evidence type="ECO:0000256" key="10">
    <source>
        <dbReference type="ARBA" id="ARBA00023157"/>
    </source>
</evidence>
<dbReference type="InterPro" id="IPR023380">
    <property type="entry name" value="DsbB-like_sf"/>
</dbReference>
<comment type="subcellular location">
    <subcellularLocation>
        <location evidence="1">Cell inner membrane</location>
        <topology evidence="1">Multi-pass membrane protein</topology>
    </subcellularLocation>
</comment>
<evidence type="ECO:0000256" key="14">
    <source>
        <dbReference type="ARBA" id="ARBA00038526"/>
    </source>
</evidence>
<evidence type="ECO:0000256" key="5">
    <source>
        <dbReference type="ARBA" id="ARBA00022692"/>
    </source>
</evidence>
<comment type="function">
    <text evidence="12">Required for disulfide bond formation in some proteins. Part of a redox system composed of DsbI and DsbL that mediates formation of an essential disulfide bond in AssT.</text>
</comment>
<dbReference type="PANTHER" id="PTHR36570:SF1">
    <property type="entry name" value="PROTEIN-DISULFIDE OXIDOREDUCTASE DSBI"/>
    <property type="match status" value="1"/>
</dbReference>
<comment type="subunit">
    <text evidence="14">Interacts with DsbL.</text>
</comment>
<keyword evidence="2" id="KW-0813">Transport</keyword>
<sequence length="191" mass="22107">MAQISQKHSWWLTVAKWQDQRWLWILGGSIALALELIAVFYFQEYLGQRPCEMCVYIRFAMIAIAVFAFITAFYPKNILLKLIGYIGAFGAIVKGFLWSLNLEMITLDRLRPDYNPFTSSCSINEASFPFGLPMHKWLPSHFMQTGICGEDSWSLWGLNMAEYMMIIFSLFALVLGIMMICWLSRLFLKKA</sequence>
<proteinExistence type="inferred from homology"/>
<name>A0ABP9MBZ0_9GAMM</name>
<comment type="similarity">
    <text evidence="13">Belongs to the DsbB family. DsbI subfamily.</text>
</comment>
<organism evidence="17 18">
    <name type="scientific">Wohlfahrtiimonas larvae</name>
    <dbReference type="NCBI Taxonomy" id="1157986"/>
    <lineage>
        <taxon>Bacteria</taxon>
        <taxon>Pseudomonadati</taxon>
        <taxon>Pseudomonadota</taxon>
        <taxon>Gammaproteobacteria</taxon>
        <taxon>Cardiobacteriales</taxon>
        <taxon>Ignatzschineriaceae</taxon>
        <taxon>Wohlfahrtiimonas</taxon>
    </lineage>
</organism>
<keyword evidence="9 16" id="KW-0472">Membrane</keyword>
<gene>
    <name evidence="17" type="ORF">GCM10023338_02630</name>
</gene>
<feature type="transmembrane region" description="Helical" evidence="16">
    <location>
        <begin position="163"/>
        <end position="188"/>
    </location>
</feature>
<feature type="transmembrane region" description="Helical" evidence="16">
    <location>
        <begin position="82"/>
        <end position="100"/>
    </location>
</feature>